<evidence type="ECO:0000256" key="1">
    <source>
        <dbReference type="SAM" id="MobiDB-lite"/>
    </source>
</evidence>
<feature type="domain" description="F-box" evidence="2">
    <location>
        <begin position="7"/>
        <end position="55"/>
    </location>
</feature>
<dbReference type="AlphaFoldDB" id="A0A9W8RU06"/>
<dbReference type="OrthoDB" id="5422579at2759"/>
<dbReference type="Proteomes" id="UP001152049">
    <property type="component" value="Unassembled WGS sequence"/>
</dbReference>
<comment type="caution">
    <text evidence="3">The sequence shown here is derived from an EMBL/GenBank/DDBJ whole genome shotgun (WGS) entry which is preliminary data.</text>
</comment>
<name>A0A9W8RU06_9HYPO</name>
<dbReference type="PROSITE" id="PS50181">
    <property type="entry name" value="FBOX"/>
    <property type="match status" value="1"/>
</dbReference>
<proteinExistence type="predicted"/>
<sequence length="592" mass="68360">MAQKDTSPSLAALPSELFDHIVTQLPNGDIKSLRLTSSALHNLVPLRLNRVFISANPLDIKVLREIADHEEFRKEVVEIIWDDTYFMNAKDITKPEVAALEEFDMPEKVRVHVNHTHHCPKWYYRKSRERIAELAKSKGNDTNRPDHLARMRQLAAQMSPHDSYTHYYELAEQQRRVLSSRADVHAFMYVLNRLPSLRRVTISTRAHGRLFTPMYETPTIRAFPFGFVHPPTIADPSDQNAHFLWGELSDEEWVRRKYFIYRRGLCSALRMLARHGNHNVSEFIVEEQGGSSRSLCDLIFTQQTRDDLISLLKRPSFRRLDLALAEIPHRTPDRIERSFIEMARSQTIGLQHMSLSNSLTAGDSIEGRAWDILTGPYINLPSHIFNLSAMFPVRQLKHLALRGVLIDKDELVALLASKPNLRSVELRFIRFAIRRQENWITYRHKSRNYRDFLYDVRDTLGWRDRPRALRPKLTIILTARTLVEGQIVRLDSAIDEFLYEDGENPFVPTPFQEDNHGVLSIPDVTAHELCSGKGIEVDEFEPAHERPNVDDETLSRLGITRETSYGRWETGPWGPQTLPTAQEQGLDESVPT</sequence>
<dbReference type="InterPro" id="IPR001810">
    <property type="entry name" value="F-box_dom"/>
</dbReference>
<accession>A0A9W8RU06</accession>
<evidence type="ECO:0000313" key="4">
    <source>
        <dbReference type="Proteomes" id="UP001152049"/>
    </source>
</evidence>
<evidence type="ECO:0000259" key="2">
    <source>
        <dbReference type="PROSITE" id="PS50181"/>
    </source>
</evidence>
<evidence type="ECO:0000313" key="3">
    <source>
        <dbReference type="EMBL" id="KAJ4254389.1"/>
    </source>
</evidence>
<feature type="region of interest" description="Disordered" evidence="1">
    <location>
        <begin position="565"/>
        <end position="592"/>
    </location>
</feature>
<gene>
    <name evidence="3" type="ORF">NW762_009984</name>
</gene>
<protein>
    <recommendedName>
        <fullName evidence="2">F-box domain-containing protein</fullName>
    </recommendedName>
</protein>
<reference evidence="3" key="1">
    <citation type="submission" date="2022-09" db="EMBL/GenBank/DDBJ databases">
        <title>Fusarium specimens isolated from Avocado Roots.</title>
        <authorList>
            <person name="Stajich J."/>
            <person name="Roper C."/>
            <person name="Heimlech-Rivalta G."/>
        </authorList>
    </citation>
    <scope>NUCLEOTIDE SEQUENCE</scope>
    <source>
        <strain evidence="3">CF00136</strain>
    </source>
</reference>
<dbReference type="EMBL" id="JAOQAZ010000022">
    <property type="protein sequence ID" value="KAJ4254389.1"/>
    <property type="molecule type" value="Genomic_DNA"/>
</dbReference>
<organism evidence="3 4">
    <name type="scientific">Fusarium torreyae</name>
    <dbReference type="NCBI Taxonomy" id="1237075"/>
    <lineage>
        <taxon>Eukaryota</taxon>
        <taxon>Fungi</taxon>
        <taxon>Dikarya</taxon>
        <taxon>Ascomycota</taxon>
        <taxon>Pezizomycotina</taxon>
        <taxon>Sordariomycetes</taxon>
        <taxon>Hypocreomycetidae</taxon>
        <taxon>Hypocreales</taxon>
        <taxon>Nectriaceae</taxon>
        <taxon>Fusarium</taxon>
    </lineage>
</organism>
<keyword evidence="4" id="KW-1185">Reference proteome</keyword>